<sequence>MPNLLQKILLPRTARPRTATRTRPPAIKPSPEKPGWKQKIPGENFTGKSSNPNLHPIGADAVTVAVFVNTKVEGFKPPQRITVESISVTKVVANGGSTMKGHRTGGWHIHLQEDLILSYFKLY</sequence>
<name>A0A4U6T782_SETVI</name>
<evidence type="ECO:0000313" key="2">
    <source>
        <dbReference type="EMBL" id="TKV97669.1"/>
    </source>
</evidence>
<dbReference type="AlphaFoldDB" id="A0A4U6T782"/>
<accession>A0A4U6T782</accession>
<evidence type="ECO:0000313" key="3">
    <source>
        <dbReference type="Proteomes" id="UP000298652"/>
    </source>
</evidence>
<evidence type="ECO:0000256" key="1">
    <source>
        <dbReference type="SAM" id="MobiDB-lite"/>
    </source>
</evidence>
<gene>
    <name evidence="2" type="ORF">SEVIR_9G510000v2</name>
</gene>
<dbReference type="EMBL" id="CM016560">
    <property type="protein sequence ID" value="TKV97669.1"/>
    <property type="molecule type" value="Genomic_DNA"/>
</dbReference>
<feature type="region of interest" description="Disordered" evidence="1">
    <location>
        <begin position="12"/>
        <end position="54"/>
    </location>
</feature>
<protein>
    <submittedName>
        <fullName evidence="2">Uncharacterized protein</fullName>
    </submittedName>
</protein>
<reference evidence="2" key="1">
    <citation type="submission" date="2019-03" db="EMBL/GenBank/DDBJ databases">
        <title>WGS assembly of Setaria viridis.</title>
        <authorList>
            <person name="Huang P."/>
            <person name="Jenkins J."/>
            <person name="Grimwood J."/>
            <person name="Barry K."/>
            <person name="Healey A."/>
            <person name="Mamidi S."/>
            <person name="Sreedasyam A."/>
            <person name="Shu S."/>
            <person name="Feldman M."/>
            <person name="Wu J."/>
            <person name="Yu Y."/>
            <person name="Chen C."/>
            <person name="Johnson J."/>
            <person name="Rokhsar D."/>
            <person name="Baxter I."/>
            <person name="Schmutz J."/>
            <person name="Brutnell T."/>
            <person name="Kellogg E."/>
        </authorList>
    </citation>
    <scope>NUCLEOTIDE SEQUENCE [LARGE SCALE GENOMIC DNA]</scope>
</reference>
<keyword evidence="3" id="KW-1185">Reference proteome</keyword>
<organism evidence="2 3">
    <name type="scientific">Setaria viridis</name>
    <name type="common">Green bristlegrass</name>
    <name type="synonym">Setaria italica subsp. viridis</name>
    <dbReference type="NCBI Taxonomy" id="4556"/>
    <lineage>
        <taxon>Eukaryota</taxon>
        <taxon>Viridiplantae</taxon>
        <taxon>Streptophyta</taxon>
        <taxon>Embryophyta</taxon>
        <taxon>Tracheophyta</taxon>
        <taxon>Spermatophyta</taxon>
        <taxon>Magnoliopsida</taxon>
        <taxon>Liliopsida</taxon>
        <taxon>Poales</taxon>
        <taxon>Poaceae</taxon>
        <taxon>PACMAD clade</taxon>
        <taxon>Panicoideae</taxon>
        <taxon>Panicodae</taxon>
        <taxon>Paniceae</taxon>
        <taxon>Cenchrinae</taxon>
        <taxon>Setaria</taxon>
    </lineage>
</organism>
<dbReference type="Proteomes" id="UP000298652">
    <property type="component" value="Chromosome 9"/>
</dbReference>
<proteinExistence type="predicted"/>
<dbReference type="Gramene" id="TKV97669">
    <property type="protein sequence ID" value="TKV97669"/>
    <property type="gene ID" value="SEVIR_9G510000v2"/>
</dbReference>